<gene>
    <name evidence="1" type="ORF">NLI96_g3112</name>
</gene>
<sequence length="231" mass="26741">MHILQVWIYTLHMYLSKSSSIRAGGVGLGAVYHAPGSAWDAFFQRGYFAPADSIAVIAIRFAHTHTAASWITNTDGIIVRIAQDHHDSNIDSESYLRNVWTMLKQYHDIRPTDEEAKRRRELKAYEIRKYVFQERYRVWFHKIKKYKAQAQEFVAIAREVVGGSKSDWQVPHKIPLRTLAGVITKFITFVEDSESEESFTLQYCESAFEELEASYPAYLKYAADYQVQGSW</sequence>
<dbReference type="AlphaFoldDB" id="A0AAD5V9L8"/>
<accession>A0AAD5V9L8</accession>
<evidence type="ECO:0000313" key="2">
    <source>
        <dbReference type="Proteomes" id="UP001212997"/>
    </source>
</evidence>
<proteinExistence type="predicted"/>
<keyword evidence="2" id="KW-1185">Reference proteome</keyword>
<name>A0AAD5V9L8_9APHY</name>
<dbReference type="EMBL" id="JANAWD010000075">
    <property type="protein sequence ID" value="KAJ3488073.1"/>
    <property type="molecule type" value="Genomic_DNA"/>
</dbReference>
<protein>
    <submittedName>
        <fullName evidence="1">Uncharacterized protein</fullName>
    </submittedName>
</protein>
<evidence type="ECO:0000313" key="1">
    <source>
        <dbReference type="EMBL" id="KAJ3488073.1"/>
    </source>
</evidence>
<organism evidence="1 2">
    <name type="scientific">Meripilus lineatus</name>
    <dbReference type="NCBI Taxonomy" id="2056292"/>
    <lineage>
        <taxon>Eukaryota</taxon>
        <taxon>Fungi</taxon>
        <taxon>Dikarya</taxon>
        <taxon>Basidiomycota</taxon>
        <taxon>Agaricomycotina</taxon>
        <taxon>Agaricomycetes</taxon>
        <taxon>Polyporales</taxon>
        <taxon>Meripilaceae</taxon>
        <taxon>Meripilus</taxon>
    </lineage>
</organism>
<reference evidence="1" key="1">
    <citation type="submission" date="2022-07" db="EMBL/GenBank/DDBJ databases">
        <title>Genome Sequence of Physisporinus lineatus.</title>
        <authorList>
            <person name="Buettner E."/>
        </authorList>
    </citation>
    <scope>NUCLEOTIDE SEQUENCE</scope>
    <source>
        <strain evidence="1">VT162</strain>
    </source>
</reference>
<dbReference type="Proteomes" id="UP001212997">
    <property type="component" value="Unassembled WGS sequence"/>
</dbReference>
<comment type="caution">
    <text evidence="1">The sequence shown here is derived from an EMBL/GenBank/DDBJ whole genome shotgun (WGS) entry which is preliminary data.</text>
</comment>